<dbReference type="InterPro" id="IPR021714">
    <property type="entry name" value="URB1_N"/>
</dbReference>
<dbReference type="PANTHER" id="PTHR13500">
    <property type="entry name" value="NUCLEOLAR PRERIBOSOMAL-ASSOCIATED PROTEIN 1"/>
    <property type="match status" value="1"/>
</dbReference>
<proteinExistence type="predicted"/>
<dbReference type="InterPro" id="IPR039844">
    <property type="entry name" value="URB1"/>
</dbReference>
<sequence length="392" mass="43957">MEDNEESEFEKEKFLKFELKVCHEAKLQELLRNITSTELKLCSDASKEFIKLLKGDSGGELLRQYIQTSSKCSELLQAWKVRQGKPGLSYILSLISTILCHPDGKYSHDDLKGVGMSRDLDKFARLIVNENLGDLYKELNSKEAKRQNAVLSLLASVVRRGSGLASDVAKNFDFKLTIFPKLAECKHKRTEVKRKHSTRKSFVSFAMSFLEVGKPGLLRWVLQQKEMYSGVFRGLANDEDEIVIYVLSTLRDRVLTPESLVPPGLRSVLFGSVTLDQLICISGRENGGIAAEIAHSVLVMVCTDSSNGLMPDLKRHPDPLRGNPKRLLGLMKKLKSTEVDYHRDLLLDIASGRPSLGSAYLDEFPYNLEDLASPSWSHLPLAVQMCRILSNA</sequence>
<feature type="domain" description="URB1 N-terminal" evidence="1">
    <location>
        <begin position="72"/>
        <end position="376"/>
    </location>
</feature>
<dbReference type="EMBL" id="CAUOFW020003391">
    <property type="protein sequence ID" value="CAK9159647.1"/>
    <property type="molecule type" value="Genomic_DNA"/>
</dbReference>
<name>A0ABC8SRK0_9AQUA</name>
<reference evidence="2 3" key="1">
    <citation type="submission" date="2024-02" db="EMBL/GenBank/DDBJ databases">
        <authorList>
            <person name="Vignale AGUSTIN F."/>
            <person name="Sosa J E."/>
            <person name="Modenutti C."/>
        </authorList>
    </citation>
    <scope>NUCLEOTIDE SEQUENCE [LARGE SCALE GENOMIC DNA]</scope>
</reference>
<evidence type="ECO:0000259" key="1">
    <source>
        <dbReference type="Pfam" id="PF11707"/>
    </source>
</evidence>
<accession>A0ABC8SRK0</accession>
<dbReference type="PANTHER" id="PTHR13500:SF0">
    <property type="entry name" value="NUCLEOLAR PRE-RIBOSOMAL-ASSOCIATED PROTEIN 1"/>
    <property type="match status" value="1"/>
</dbReference>
<evidence type="ECO:0000313" key="2">
    <source>
        <dbReference type="EMBL" id="CAK9159647.1"/>
    </source>
</evidence>
<dbReference type="Pfam" id="PF11707">
    <property type="entry name" value="Npa1"/>
    <property type="match status" value="1"/>
</dbReference>
<keyword evidence="3" id="KW-1185">Reference proteome</keyword>
<dbReference type="AlphaFoldDB" id="A0ABC8SRK0"/>
<protein>
    <recommendedName>
        <fullName evidence="1">URB1 N-terminal domain-containing protein</fullName>
    </recommendedName>
</protein>
<organism evidence="2 3">
    <name type="scientific">Ilex paraguariensis</name>
    <name type="common">yerba mate</name>
    <dbReference type="NCBI Taxonomy" id="185542"/>
    <lineage>
        <taxon>Eukaryota</taxon>
        <taxon>Viridiplantae</taxon>
        <taxon>Streptophyta</taxon>
        <taxon>Embryophyta</taxon>
        <taxon>Tracheophyta</taxon>
        <taxon>Spermatophyta</taxon>
        <taxon>Magnoliopsida</taxon>
        <taxon>eudicotyledons</taxon>
        <taxon>Gunneridae</taxon>
        <taxon>Pentapetalae</taxon>
        <taxon>asterids</taxon>
        <taxon>campanulids</taxon>
        <taxon>Aquifoliales</taxon>
        <taxon>Aquifoliaceae</taxon>
        <taxon>Ilex</taxon>
    </lineage>
</organism>
<dbReference type="Proteomes" id="UP001642360">
    <property type="component" value="Unassembled WGS sequence"/>
</dbReference>
<gene>
    <name evidence="2" type="ORF">ILEXP_LOCUS28351</name>
</gene>
<comment type="caution">
    <text evidence="2">The sequence shown here is derived from an EMBL/GenBank/DDBJ whole genome shotgun (WGS) entry which is preliminary data.</text>
</comment>
<evidence type="ECO:0000313" key="3">
    <source>
        <dbReference type="Proteomes" id="UP001642360"/>
    </source>
</evidence>